<dbReference type="EMBL" id="FOSX01000008">
    <property type="protein sequence ID" value="SFK49990.1"/>
    <property type="molecule type" value="Genomic_DNA"/>
</dbReference>
<dbReference type="InterPro" id="IPR025332">
    <property type="entry name" value="DUF4238"/>
</dbReference>
<proteinExistence type="predicted"/>
<accession>A0A1I4A187</accession>
<gene>
    <name evidence="1" type="ORF">SAMN04244574_00828</name>
</gene>
<evidence type="ECO:0000313" key="2">
    <source>
        <dbReference type="Proteomes" id="UP000199579"/>
    </source>
</evidence>
<evidence type="ECO:0008006" key="3">
    <source>
        <dbReference type="Google" id="ProtNLM"/>
    </source>
</evidence>
<reference evidence="1 2" key="1">
    <citation type="submission" date="2016-10" db="EMBL/GenBank/DDBJ databases">
        <authorList>
            <person name="de Groot N.N."/>
        </authorList>
    </citation>
    <scope>NUCLEOTIDE SEQUENCE [LARGE SCALE GENOMIC DNA]</scope>
    <source>
        <strain evidence="1 2">DSM 381</strain>
    </source>
</reference>
<sequence>MSKKANQHYVPQFYFRLFSRDGRSICVFNRKNGTSCTAAPIKGQASKHKFYGSQEIEDAFSDLEGVFSSTLRTLKNCTDLREISEVDQLLTLQAIMFQRARTLSARNSSQPMNDRLTKLWLEAEINKNENLSDDQKLEYISDLELFEVDPLRLHLEQIKISLEQAHLLGDLTPVLLDNRTNRPFIFSDSPAVFHNSHYGNVKLQGVLGFTTPGLQTFFPLSESRVLLLIDARHYWLKKVRPGNVIHIRELRDVAAINSLQIHSAATAIYFSDYKYAEYVKAIWIQERIKLSENLVTVVEAPSFDCNGTPQGDIVHSFAPMLPVNLKLSFLEHETLDDNDYRFAERSAYV</sequence>
<protein>
    <recommendedName>
        <fullName evidence="3">DUF4238 domain-containing protein</fullName>
    </recommendedName>
</protein>
<dbReference type="Proteomes" id="UP000199579">
    <property type="component" value="Unassembled WGS sequence"/>
</dbReference>
<organism evidence="1 2">
    <name type="scientific">Azotobacter beijerinckii</name>
    <dbReference type="NCBI Taxonomy" id="170623"/>
    <lineage>
        <taxon>Bacteria</taxon>
        <taxon>Pseudomonadati</taxon>
        <taxon>Pseudomonadota</taxon>
        <taxon>Gammaproteobacteria</taxon>
        <taxon>Pseudomonadales</taxon>
        <taxon>Pseudomonadaceae</taxon>
        <taxon>Azotobacter</taxon>
    </lineage>
</organism>
<dbReference type="RefSeq" id="WP_090936239.1">
    <property type="nucleotide sequence ID" value="NZ_FOSX01000008.1"/>
</dbReference>
<dbReference type="Pfam" id="PF14022">
    <property type="entry name" value="DUF4238"/>
    <property type="match status" value="1"/>
</dbReference>
<evidence type="ECO:0000313" key="1">
    <source>
        <dbReference type="EMBL" id="SFK49990.1"/>
    </source>
</evidence>
<name>A0A1I4A187_9GAMM</name>
<dbReference type="AlphaFoldDB" id="A0A1I4A187"/>